<proteinExistence type="predicted"/>
<dbReference type="InterPro" id="IPR041239">
    <property type="entry name" value="DUF5605"/>
</dbReference>
<feature type="domain" description="DUF5605" evidence="1">
    <location>
        <begin position="3"/>
        <end position="27"/>
    </location>
</feature>
<name>A0ABS6IBE2_9MICC</name>
<keyword evidence="3" id="KW-1185">Reference proteome</keyword>
<comment type="caution">
    <text evidence="2">The sequence shown here is derived from an EMBL/GenBank/DDBJ whole genome shotgun (WGS) entry which is preliminary data.</text>
</comment>
<dbReference type="Pfam" id="PF18310">
    <property type="entry name" value="DUF5605"/>
    <property type="match status" value="1"/>
</dbReference>
<accession>A0ABS6IBE2</accession>
<reference evidence="2 3" key="1">
    <citation type="submission" date="2021-06" db="EMBL/GenBank/DDBJ databases">
        <authorList>
            <person name="Jeong J.W."/>
        </authorList>
    </citation>
    <scope>NUCLEOTIDE SEQUENCE [LARGE SCALE GENOMIC DNA]</scope>
    <source>
        <strain evidence="2 3">MMS21-TAE1-1</strain>
    </source>
</reference>
<organism evidence="2 3">
    <name type="scientific">Paenarthrobacter aromaticivorans</name>
    <dbReference type="NCBI Taxonomy" id="2849150"/>
    <lineage>
        <taxon>Bacteria</taxon>
        <taxon>Bacillati</taxon>
        <taxon>Actinomycetota</taxon>
        <taxon>Actinomycetes</taxon>
        <taxon>Micrococcales</taxon>
        <taxon>Micrococcaceae</taxon>
        <taxon>Paenarthrobacter</taxon>
    </lineage>
</organism>
<evidence type="ECO:0000313" key="3">
    <source>
        <dbReference type="Proteomes" id="UP000824166"/>
    </source>
</evidence>
<dbReference type="Proteomes" id="UP000824166">
    <property type="component" value="Unassembled WGS sequence"/>
</dbReference>
<evidence type="ECO:0000259" key="1">
    <source>
        <dbReference type="Pfam" id="PF18310"/>
    </source>
</evidence>
<evidence type="ECO:0000313" key="2">
    <source>
        <dbReference type="EMBL" id="MBU8867742.1"/>
    </source>
</evidence>
<sequence>MVKLPGTYDGRFSIDLPGRQYMATRLRAITEEPASGNLDPQA</sequence>
<gene>
    <name evidence="2" type="ORF">KSW38_15750</name>
</gene>
<protein>
    <submittedName>
        <fullName evidence="2">DUF5605 domain-containing protein</fullName>
    </submittedName>
</protein>
<dbReference type="EMBL" id="JAHOPC010000010">
    <property type="protein sequence ID" value="MBU8867742.1"/>
    <property type="molecule type" value="Genomic_DNA"/>
</dbReference>